<dbReference type="KEGG" id="roz:CBI38_14440"/>
<reference evidence="6 7" key="1">
    <citation type="submission" date="2017-05" db="EMBL/GenBank/DDBJ databases">
        <title>Isolation of Rhodococcus sp. S2-17 biodegrading of BP-3.</title>
        <authorList>
            <person name="Lee Y."/>
            <person name="Kim K.H."/>
            <person name="Chun B.H."/>
            <person name="Jung H.S."/>
            <person name="Jeon C.O."/>
        </authorList>
    </citation>
    <scope>NUCLEOTIDE SEQUENCE [LARGE SCALE GENOMIC DNA]</scope>
    <source>
        <strain evidence="6 7">S2-17</strain>
    </source>
</reference>
<dbReference type="OrthoDB" id="4775437at2"/>
<dbReference type="AlphaFoldDB" id="A0A2S2BVJ3"/>
<dbReference type="GO" id="GO:0016020">
    <property type="term" value="C:membrane"/>
    <property type="evidence" value="ECO:0007669"/>
    <property type="project" value="UniProtKB-SubCell"/>
</dbReference>
<feature type="transmembrane region" description="Helical" evidence="5">
    <location>
        <begin position="68"/>
        <end position="88"/>
    </location>
</feature>
<dbReference type="EMBL" id="CP021354">
    <property type="protein sequence ID" value="AWK72584.1"/>
    <property type="molecule type" value="Genomic_DNA"/>
</dbReference>
<evidence type="ECO:0000256" key="2">
    <source>
        <dbReference type="ARBA" id="ARBA00022692"/>
    </source>
</evidence>
<dbReference type="InterPro" id="IPR007593">
    <property type="entry name" value="CD225/Dispanin_fam"/>
</dbReference>
<feature type="transmembrane region" description="Helical" evidence="5">
    <location>
        <begin position="22"/>
        <end position="47"/>
    </location>
</feature>
<accession>A0A2S2BVJ3</accession>
<keyword evidence="7" id="KW-1185">Reference proteome</keyword>
<protein>
    <submittedName>
        <fullName evidence="6">Interferon-induced transmembrane family protein</fullName>
    </submittedName>
</protein>
<comment type="subcellular location">
    <subcellularLocation>
        <location evidence="1">Membrane</location>
    </subcellularLocation>
</comment>
<sequence>MTQPELTTPQTPQYPPPPSSNVGWAVVTVVFFWPLAFAAFSNALKVFPRWYNGDLDGARAASARARTLGIIALCLGGLFTAWCLASAFV</sequence>
<evidence type="ECO:0000256" key="5">
    <source>
        <dbReference type="SAM" id="Phobius"/>
    </source>
</evidence>
<evidence type="ECO:0000313" key="6">
    <source>
        <dbReference type="EMBL" id="AWK72584.1"/>
    </source>
</evidence>
<keyword evidence="2 5" id="KW-0812">Transmembrane</keyword>
<dbReference type="Pfam" id="PF04505">
    <property type="entry name" value="CD225"/>
    <property type="match status" value="1"/>
</dbReference>
<evidence type="ECO:0000256" key="3">
    <source>
        <dbReference type="ARBA" id="ARBA00022989"/>
    </source>
</evidence>
<organism evidence="6 7">
    <name type="scientific">Rhodococcus oxybenzonivorans</name>
    <dbReference type="NCBI Taxonomy" id="1990687"/>
    <lineage>
        <taxon>Bacteria</taxon>
        <taxon>Bacillati</taxon>
        <taxon>Actinomycetota</taxon>
        <taxon>Actinomycetes</taxon>
        <taxon>Mycobacteriales</taxon>
        <taxon>Nocardiaceae</taxon>
        <taxon>Rhodococcus</taxon>
    </lineage>
</organism>
<dbReference type="Proteomes" id="UP000245711">
    <property type="component" value="Chromosome"/>
</dbReference>
<evidence type="ECO:0000313" key="7">
    <source>
        <dbReference type="Proteomes" id="UP000245711"/>
    </source>
</evidence>
<dbReference type="RefSeq" id="WP_109329813.1">
    <property type="nucleotide sequence ID" value="NZ_CP021354.1"/>
</dbReference>
<name>A0A2S2BVJ3_9NOCA</name>
<proteinExistence type="predicted"/>
<keyword evidence="3 5" id="KW-1133">Transmembrane helix</keyword>
<gene>
    <name evidence="6" type="ORF">CBI38_14440</name>
</gene>
<keyword evidence="4 5" id="KW-0472">Membrane</keyword>
<evidence type="ECO:0000256" key="1">
    <source>
        <dbReference type="ARBA" id="ARBA00004370"/>
    </source>
</evidence>
<evidence type="ECO:0000256" key="4">
    <source>
        <dbReference type="ARBA" id="ARBA00023136"/>
    </source>
</evidence>